<reference evidence="2" key="1">
    <citation type="journal article" date="2020" name="Stud. Mycol.">
        <title>101 Dothideomycetes genomes: a test case for predicting lifestyles and emergence of pathogens.</title>
        <authorList>
            <person name="Haridas S."/>
            <person name="Albert R."/>
            <person name="Binder M."/>
            <person name="Bloem J."/>
            <person name="Labutti K."/>
            <person name="Salamov A."/>
            <person name="Andreopoulos B."/>
            <person name="Baker S."/>
            <person name="Barry K."/>
            <person name="Bills G."/>
            <person name="Bluhm B."/>
            <person name="Cannon C."/>
            <person name="Castanera R."/>
            <person name="Culley D."/>
            <person name="Daum C."/>
            <person name="Ezra D."/>
            <person name="Gonzalez J."/>
            <person name="Henrissat B."/>
            <person name="Kuo A."/>
            <person name="Liang C."/>
            <person name="Lipzen A."/>
            <person name="Lutzoni F."/>
            <person name="Magnuson J."/>
            <person name="Mondo S."/>
            <person name="Nolan M."/>
            <person name="Ohm R."/>
            <person name="Pangilinan J."/>
            <person name="Park H.-J."/>
            <person name="Ramirez L."/>
            <person name="Alfaro M."/>
            <person name="Sun H."/>
            <person name="Tritt A."/>
            <person name="Yoshinaga Y."/>
            <person name="Zwiers L.-H."/>
            <person name="Turgeon B."/>
            <person name="Goodwin S."/>
            <person name="Spatafora J."/>
            <person name="Crous P."/>
            <person name="Grigoriev I."/>
        </authorList>
    </citation>
    <scope>NUCLEOTIDE SEQUENCE</scope>
    <source>
        <strain evidence="2">CBS 109.77</strain>
    </source>
</reference>
<sequence>MSLQQPRTGPLIISPQNTHPQYQSLFFTRFPAEIRLQVWELVFDETEIEIPHYDEFELPRCWFAIVQTCRLAYSETIDLLYSQTRFNNLELCHLKRIQRMIPPRRWTKIQFLHLHVLFEPWRRERGNRFYIWRSKMYGTEYWPAICETLETLPSLRELRLTIHDERHWFTAERLWWLQNVKASEVFEIRFPNPVSDDFEAMSSQGVPWQLVT</sequence>
<proteinExistence type="predicted"/>
<dbReference type="Pfam" id="PF24864">
    <property type="entry name" value="DUF7730"/>
    <property type="match status" value="1"/>
</dbReference>
<dbReference type="PANTHER" id="PTHR38790">
    <property type="entry name" value="2EXR DOMAIN-CONTAINING PROTEIN-RELATED"/>
    <property type="match status" value="1"/>
</dbReference>
<evidence type="ECO:0000259" key="1">
    <source>
        <dbReference type="Pfam" id="PF24864"/>
    </source>
</evidence>
<protein>
    <recommendedName>
        <fullName evidence="1">DUF7730 domain-containing protein</fullName>
    </recommendedName>
</protein>
<evidence type="ECO:0000313" key="3">
    <source>
        <dbReference type="Proteomes" id="UP000799757"/>
    </source>
</evidence>
<dbReference type="Proteomes" id="UP000799757">
    <property type="component" value="Unassembled WGS sequence"/>
</dbReference>
<dbReference type="OrthoDB" id="4757095at2759"/>
<accession>A0A6A6XCF8</accession>
<dbReference type="EMBL" id="MU001912">
    <property type="protein sequence ID" value="KAF2793844.1"/>
    <property type="molecule type" value="Genomic_DNA"/>
</dbReference>
<evidence type="ECO:0000313" key="2">
    <source>
        <dbReference type="EMBL" id="KAF2793844.1"/>
    </source>
</evidence>
<feature type="domain" description="DUF7730" evidence="1">
    <location>
        <begin position="63"/>
        <end position="196"/>
    </location>
</feature>
<keyword evidence="3" id="KW-1185">Reference proteome</keyword>
<dbReference type="InterPro" id="IPR056632">
    <property type="entry name" value="DUF7730"/>
</dbReference>
<name>A0A6A6XCF8_9PLEO</name>
<dbReference type="AlphaFoldDB" id="A0A6A6XCF8"/>
<gene>
    <name evidence="2" type="ORF">K505DRAFT_375050</name>
</gene>
<organism evidence="2 3">
    <name type="scientific">Melanomma pulvis-pyrius CBS 109.77</name>
    <dbReference type="NCBI Taxonomy" id="1314802"/>
    <lineage>
        <taxon>Eukaryota</taxon>
        <taxon>Fungi</taxon>
        <taxon>Dikarya</taxon>
        <taxon>Ascomycota</taxon>
        <taxon>Pezizomycotina</taxon>
        <taxon>Dothideomycetes</taxon>
        <taxon>Pleosporomycetidae</taxon>
        <taxon>Pleosporales</taxon>
        <taxon>Melanommataceae</taxon>
        <taxon>Melanomma</taxon>
    </lineage>
</organism>